<dbReference type="GO" id="GO:0005524">
    <property type="term" value="F:ATP binding"/>
    <property type="evidence" value="ECO:0007669"/>
    <property type="project" value="UniProtKB-KW"/>
</dbReference>
<evidence type="ECO:0000256" key="4">
    <source>
        <dbReference type="ARBA" id="ARBA00022695"/>
    </source>
</evidence>
<dbReference type="PROSITE" id="PS00810">
    <property type="entry name" value="ADP_GLC_PYROPHOSPH_3"/>
    <property type="match status" value="1"/>
</dbReference>
<keyword evidence="3 10" id="KW-0808">Transferase</keyword>
<reference evidence="10 11" key="1">
    <citation type="submission" date="2016-05" db="EMBL/GenBank/DDBJ databases">
        <title>Single-cell genome of chain-forming Candidatus Thiomargarita nelsonii and comparison to other large sulfur-oxidizing bacteria.</title>
        <authorList>
            <person name="Winkel M."/>
            <person name="Salman V."/>
            <person name="Woyke T."/>
            <person name="Schulz-Vogt H."/>
            <person name="Richter M."/>
            <person name="Flood B."/>
            <person name="Bailey J."/>
            <person name="Amann R."/>
            <person name="Mussmann M."/>
        </authorList>
    </citation>
    <scope>NUCLEOTIDE SEQUENCE [LARGE SCALE GENOMIC DNA]</scope>
    <source>
        <strain evidence="10 11">THI036</strain>
    </source>
</reference>
<keyword evidence="4 10" id="KW-0548">Nucleotidyltransferase</keyword>
<evidence type="ECO:0000256" key="8">
    <source>
        <dbReference type="ARBA" id="ARBA00023277"/>
    </source>
</evidence>
<comment type="caution">
    <text evidence="10">The sequence shown here is derived from an EMBL/GenBank/DDBJ whole genome shotgun (WGS) entry which is preliminary data.</text>
</comment>
<evidence type="ECO:0000313" key="11">
    <source>
        <dbReference type="Proteomes" id="UP000076962"/>
    </source>
</evidence>
<keyword evidence="8" id="KW-0119">Carbohydrate metabolism</keyword>
<dbReference type="GO" id="GO:0005978">
    <property type="term" value="P:glycogen biosynthetic process"/>
    <property type="evidence" value="ECO:0007669"/>
    <property type="project" value="UniProtKB-KW"/>
</dbReference>
<organism evidence="10 11">
    <name type="scientific">Candidatus Thiomargarita nelsonii</name>
    <dbReference type="NCBI Taxonomy" id="1003181"/>
    <lineage>
        <taxon>Bacteria</taxon>
        <taxon>Pseudomonadati</taxon>
        <taxon>Pseudomonadota</taxon>
        <taxon>Gammaproteobacteria</taxon>
        <taxon>Thiotrichales</taxon>
        <taxon>Thiotrichaceae</taxon>
        <taxon>Thiomargarita</taxon>
    </lineage>
</organism>
<keyword evidence="11" id="KW-1185">Reference proteome</keyword>
<evidence type="ECO:0000256" key="1">
    <source>
        <dbReference type="ARBA" id="ARBA00010443"/>
    </source>
</evidence>
<dbReference type="Proteomes" id="UP000076962">
    <property type="component" value="Unassembled WGS sequence"/>
</dbReference>
<gene>
    <name evidence="10" type="primary">glgC</name>
    <name evidence="10" type="ORF">THIOM_003516</name>
</gene>
<dbReference type="InterPro" id="IPR011831">
    <property type="entry name" value="ADP-Glc_PPase"/>
</dbReference>
<protein>
    <submittedName>
        <fullName evidence="10">1-phosphate adenylyltransferase</fullName>
        <ecNumber evidence="10">2.7.7.27</ecNumber>
    </submittedName>
</protein>
<evidence type="ECO:0000313" key="10">
    <source>
        <dbReference type="EMBL" id="OAD20759.1"/>
    </source>
</evidence>
<dbReference type="AlphaFoldDB" id="A0A176RYI1"/>
<evidence type="ECO:0000256" key="3">
    <source>
        <dbReference type="ARBA" id="ARBA00022679"/>
    </source>
</evidence>
<comment type="similarity">
    <text evidence="1">Belongs to the bacterial/plant glucose-1-phosphate adenylyltransferase family.</text>
</comment>
<keyword evidence="5" id="KW-0547">Nucleotide-binding</keyword>
<evidence type="ECO:0000256" key="6">
    <source>
        <dbReference type="ARBA" id="ARBA00022840"/>
    </source>
</evidence>
<dbReference type="Pfam" id="PF00483">
    <property type="entry name" value="NTP_transferase"/>
    <property type="match status" value="1"/>
</dbReference>
<name>A0A176RYI1_9GAMM</name>
<dbReference type="InterPro" id="IPR005836">
    <property type="entry name" value="ADP_Glu_pyroP_CS"/>
</dbReference>
<dbReference type="InterPro" id="IPR029044">
    <property type="entry name" value="Nucleotide-diphossugar_trans"/>
</dbReference>
<accession>A0A176RYI1</accession>
<dbReference type="PANTHER" id="PTHR43523">
    <property type="entry name" value="GLUCOSE-1-PHOSPHATE ADENYLYLTRANSFERASE-RELATED"/>
    <property type="match status" value="1"/>
</dbReference>
<sequence length="115" mass="13405">MLTFLFYEQIVRFVEKPAQPEPTPSDPEKALASMGIYVFNAEFLYDQLRIDSKLPNSSHDFGKDIIPSLIEKHRVFAYRFRDAQKGKEDDYWRDVGTLDAFWEANMDLVSVVPQL</sequence>
<dbReference type="InterPro" id="IPR005835">
    <property type="entry name" value="NTP_transferase_dom"/>
</dbReference>
<feature type="non-terminal residue" evidence="10">
    <location>
        <position position="115"/>
    </location>
</feature>
<evidence type="ECO:0000259" key="9">
    <source>
        <dbReference type="Pfam" id="PF00483"/>
    </source>
</evidence>
<proteinExistence type="inferred from homology"/>
<keyword evidence="6" id="KW-0067">ATP-binding</keyword>
<dbReference type="PANTHER" id="PTHR43523:SF2">
    <property type="entry name" value="GLUCOSE-1-PHOSPHATE ADENYLYLTRANSFERASE"/>
    <property type="match status" value="1"/>
</dbReference>
<evidence type="ECO:0000256" key="2">
    <source>
        <dbReference type="ARBA" id="ARBA00022600"/>
    </source>
</evidence>
<dbReference type="Gene3D" id="3.90.550.10">
    <property type="entry name" value="Spore Coat Polysaccharide Biosynthesis Protein SpsA, Chain A"/>
    <property type="match status" value="1"/>
</dbReference>
<dbReference type="GO" id="GO:0008878">
    <property type="term" value="F:glucose-1-phosphate adenylyltransferase activity"/>
    <property type="evidence" value="ECO:0007669"/>
    <property type="project" value="UniProtKB-EC"/>
</dbReference>
<evidence type="ECO:0000256" key="5">
    <source>
        <dbReference type="ARBA" id="ARBA00022741"/>
    </source>
</evidence>
<feature type="domain" description="Nucleotidyl transferase" evidence="9">
    <location>
        <begin position="9"/>
        <end position="108"/>
    </location>
</feature>
<keyword evidence="7" id="KW-0320">Glycogen biosynthesis</keyword>
<keyword evidence="2" id="KW-0321">Glycogen metabolism</keyword>
<dbReference type="EC" id="2.7.7.27" evidence="10"/>
<dbReference type="EMBL" id="LUTY01002131">
    <property type="protein sequence ID" value="OAD20759.1"/>
    <property type="molecule type" value="Genomic_DNA"/>
</dbReference>
<evidence type="ECO:0000256" key="7">
    <source>
        <dbReference type="ARBA" id="ARBA00023056"/>
    </source>
</evidence>
<dbReference type="SUPFAM" id="SSF53448">
    <property type="entry name" value="Nucleotide-diphospho-sugar transferases"/>
    <property type="match status" value="1"/>
</dbReference>